<reference evidence="3" key="1">
    <citation type="submission" date="2025-08" db="UniProtKB">
        <authorList>
            <consortium name="RefSeq"/>
        </authorList>
    </citation>
    <scope>IDENTIFICATION</scope>
    <source>
        <strain evidence="3">15085-1641.00</strain>
        <tissue evidence="3">Whole body</tissue>
    </source>
</reference>
<gene>
    <name evidence="3" type="primary">LOC111605636</name>
</gene>
<dbReference type="CTD" id="38156"/>
<dbReference type="OrthoDB" id="7883350at2759"/>
<dbReference type="Proteomes" id="UP000504633">
    <property type="component" value="Unplaced"/>
</dbReference>
<evidence type="ECO:0000313" key="3">
    <source>
        <dbReference type="RefSeq" id="XP_023180061.1"/>
    </source>
</evidence>
<organism evidence="2 3">
    <name type="scientific">Drosophila hydei</name>
    <name type="common">Fruit fly</name>
    <dbReference type="NCBI Taxonomy" id="7224"/>
    <lineage>
        <taxon>Eukaryota</taxon>
        <taxon>Metazoa</taxon>
        <taxon>Ecdysozoa</taxon>
        <taxon>Arthropoda</taxon>
        <taxon>Hexapoda</taxon>
        <taxon>Insecta</taxon>
        <taxon>Pterygota</taxon>
        <taxon>Neoptera</taxon>
        <taxon>Endopterygota</taxon>
        <taxon>Diptera</taxon>
        <taxon>Brachycera</taxon>
        <taxon>Muscomorpha</taxon>
        <taxon>Ephydroidea</taxon>
        <taxon>Drosophilidae</taxon>
        <taxon>Drosophila</taxon>
    </lineage>
</organism>
<dbReference type="OMA" id="DEYPANL"/>
<dbReference type="RefSeq" id="XP_023180061.1">
    <property type="nucleotide sequence ID" value="XM_023324293.2"/>
</dbReference>
<name>A0A6J1MST0_DROHY</name>
<dbReference type="GeneID" id="111605636"/>
<dbReference type="KEGG" id="dhe:111605636"/>
<feature type="coiled-coil region" evidence="1">
    <location>
        <begin position="136"/>
        <end position="163"/>
    </location>
</feature>
<accession>A0A6J1MST0</accession>
<evidence type="ECO:0000256" key="1">
    <source>
        <dbReference type="SAM" id="Coils"/>
    </source>
</evidence>
<protein>
    <submittedName>
        <fullName evidence="3">Augmin complex subunit msd5</fullName>
    </submittedName>
</protein>
<proteinExistence type="predicted"/>
<evidence type="ECO:0000313" key="2">
    <source>
        <dbReference type="Proteomes" id="UP000504633"/>
    </source>
</evidence>
<keyword evidence="2" id="KW-1185">Reference proteome</keyword>
<keyword evidence="1" id="KW-0175">Coiled coil</keyword>
<sequence>MDENFNFTVFSAKCNKYIKENPINLRELCITKSVIKTNDFLKGVEAEEAEMAPAMSNKELGTMDEYAELFKVFETYPTNLQRLPKKRDLQRTNSAIIKGTDAIQDQTAINSSSVTPALGCSRVDEQQSASKVFNDYKKFQQKLRQAYNEAASLEKEQSKWLAKIAQLEMFVQQLAKLMPREREVPNALTPEEQSKLAAIAENMKELNYLRANSLTQLADPVDAAGRQDTFVDVLNYALMQISSFCSS</sequence>
<dbReference type="AlphaFoldDB" id="A0A6J1MST0"/>